<dbReference type="AlphaFoldDB" id="A0A3B1DEK3"/>
<dbReference type="InterPro" id="IPR002763">
    <property type="entry name" value="DUF72"/>
</dbReference>
<evidence type="ECO:0000313" key="1">
    <source>
        <dbReference type="EMBL" id="VAX34454.1"/>
    </source>
</evidence>
<dbReference type="SUPFAM" id="SSF117396">
    <property type="entry name" value="TM1631-like"/>
    <property type="match status" value="1"/>
</dbReference>
<dbReference type="Gene3D" id="3.20.20.410">
    <property type="entry name" value="Protein of unknown function UPF0759"/>
    <property type="match status" value="1"/>
</dbReference>
<dbReference type="EMBL" id="UOGI01000323">
    <property type="protein sequence ID" value="VAX34454.1"/>
    <property type="molecule type" value="Genomic_DNA"/>
</dbReference>
<name>A0A3B1DEK3_9ZZZZ</name>
<dbReference type="Pfam" id="PF01904">
    <property type="entry name" value="DUF72"/>
    <property type="match status" value="1"/>
</dbReference>
<sequence length="124" mass="14678">NRLENFLFMLRQYRVRHAFEFRHPDWIVPEVTALLKEEGHAFCMADWPEFINELPATADFVYIRRHGHGGRYDSCYSARELRKDAGRIKGYLKQGLDVYMYFNNDAFGYAPKNAVELKELLGRK</sequence>
<organism evidence="1">
    <name type="scientific">hydrothermal vent metagenome</name>
    <dbReference type="NCBI Taxonomy" id="652676"/>
    <lineage>
        <taxon>unclassified sequences</taxon>
        <taxon>metagenomes</taxon>
        <taxon>ecological metagenomes</taxon>
    </lineage>
</organism>
<proteinExistence type="predicted"/>
<accession>A0A3B1DEK3</accession>
<dbReference type="InterPro" id="IPR036520">
    <property type="entry name" value="UPF0759_sf"/>
</dbReference>
<feature type="non-terminal residue" evidence="1">
    <location>
        <position position="1"/>
    </location>
</feature>
<evidence type="ECO:0008006" key="2">
    <source>
        <dbReference type="Google" id="ProtNLM"/>
    </source>
</evidence>
<protein>
    <recommendedName>
        <fullName evidence="2">DUF72 domain-containing protein</fullName>
    </recommendedName>
</protein>
<dbReference type="PANTHER" id="PTHR30348">
    <property type="entry name" value="UNCHARACTERIZED PROTEIN YECE"/>
    <property type="match status" value="1"/>
</dbReference>
<dbReference type="PANTHER" id="PTHR30348:SF4">
    <property type="entry name" value="DUF72 DOMAIN-CONTAINING PROTEIN"/>
    <property type="match status" value="1"/>
</dbReference>
<reference evidence="1" key="1">
    <citation type="submission" date="2018-06" db="EMBL/GenBank/DDBJ databases">
        <authorList>
            <person name="Zhirakovskaya E."/>
        </authorList>
    </citation>
    <scope>NUCLEOTIDE SEQUENCE</scope>
</reference>
<gene>
    <name evidence="1" type="ORF">MNBD_NITROSPIRAE03-1016</name>
</gene>